<dbReference type="Proteomes" id="UP000235672">
    <property type="component" value="Unassembled WGS sequence"/>
</dbReference>
<gene>
    <name evidence="2" type="ORF">NA56DRAFT_637269</name>
</gene>
<evidence type="ECO:0000313" key="2">
    <source>
        <dbReference type="EMBL" id="PMD13827.1"/>
    </source>
</evidence>
<proteinExistence type="predicted"/>
<accession>A0A2J6PIH3</accession>
<feature type="domain" description="Heterokaryon incompatibility" evidence="1">
    <location>
        <begin position="96"/>
        <end position="248"/>
    </location>
</feature>
<reference evidence="2 3" key="1">
    <citation type="submission" date="2016-05" db="EMBL/GenBank/DDBJ databases">
        <title>A degradative enzymes factory behind the ericoid mycorrhizal symbiosis.</title>
        <authorList>
            <consortium name="DOE Joint Genome Institute"/>
            <person name="Martino E."/>
            <person name="Morin E."/>
            <person name="Grelet G."/>
            <person name="Kuo A."/>
            <person name="Kohler A."/>
            <person name="Daghino S."/>
            <person name="Barry K."/>
            <person name="Choi C."/>
            <person name="Cichocki N."/>
            <person name="Clum A."/>
            <person name="Copeland A."/>
            <person name="Hainaut M."/>
            <person name="Haridas S."/>
            <person name="Labutti K."/>
            <person name="Lindquist E."/>
            <person name="Lipzen A."/>
            <person name="Khouja H.-R."/>
            <person name="Murat C."/>
            <person name="Ohm R."/>
            <person name="Olson A."/>
            <person name="Spatafora J."/>
            <person name="Veneault-Fourrey C."/>
            <person name="Henrissat B."/>
            <person name="Grigoriev I."/>
            <person name="Martin F."/>
            <person name="Perotto S."/>
        </authorList>
    </citation>
    <scope>NUCLEOTIDE SEQUENCE [LARGE SCALE GENOMIC DNA]</scope>
    <source>
        <strain evidence="2 3">UAMH 7357</strain>
    </source>
</reference>
<dbReference type="InterPro" id="IPR052895">
    <property type="entry name" value="HetReg/Transcr_Mod"/>
</dbReference>
<evidence type="ECO:0000259" key="1">
    <source>
        <dbReference type="Pfam" id="PF06985"/>
    </source>
</evidence>
<name>A0A2J6PIH3_9HELO</name>
<organism evidence="2 3">
    <name type="scientific">Hyaloscypha hepaticicola</name>
    <dbReference type="NCBI Taxonomy" id="2082293"/>
    <lineage>
        <taxon>Eukaryota</taxon>
        <taxon>Fungi</taxon>
        <taxon>Dikarya</taxon>
        <taxon>Ascomycota</taxon>
        <taxon>Pezizomycotina</taxon>
        <taxon>Leotiomycetes</taxon>
        <taxon>Helotiales</taxon>
        <taxon>Hyaloscyphaceae</taxon>
        <taxon>Hyaloscypha</taxon>
    </lineage>
</organism>
<dbReference type="OrthoDB" id="2157530at2759"/>
<dbReference type="Pfam" id="PF06985">
    <property type="entry name" value="HET"/>
    <property type="match status" value="1"/>
</dbReference>
<dbReference type="Pfam" id="PF26639">
    <property type="entry name" value="Het-6_barrel"/>
    <property type="match status" value="1"/>
</dbReference>
<dbReference type="PANTHER" id="PTHR24148">
    <property type="entry name" value="ANKYRIN REPEAT DOMAIN-CONTAINING PROTEIN 39 HOMOLOG-RELATED"/>
    <property type="match status" value="1"/>
</dbReference>
<dbReference type="PANTHER" id="PTHR24148:SF64">
    <property type="entry name" value="HETEROKARYON INCOMPATIBILITY DOMAIN-CONTAINING PROTEIN"/>
    <property type="match status" value="1"/>
</dbReference>
<dbReference type="InterPro" id="IPR010730">
    <property type="entry name" value="HET"/>
</dbReference>
<dbReference type="EMBL" id="KZ613527">
    <property type="protein sequence ID" value="PMD13827.1"/>
    <property type="molecule type" value="Genomic_DNA"/>
</dbReference>
<sequence>MATACLYQPLNLPDETRILVVCPGDYDSPIICKLCTISLSKNIIPYEALSYCWSRSTTMTPPDPTMEIQCAVYDPTGEKTEARTLQFQDLINNPLYENLYYQSGGRRPSGTITCDGVEMTIGGELHSALKRLRHENEVLRIWVDAICIHQSNVDERNQHVKMMGEVYRKAETVRVWLGEAVGIEQMALQCLSNINEKFNELFQAGMMGNRHAVQYAFLNDERIKTSDWDELAMLLYRAWFERVWVLQEIANAKKAFIHIGQIELSWEYFSAIISALRAFNVDILLLHCHGVKAICMMSMLRDQKVGISGEATQMPLLELLEETRDFKSTLASDKIYAILGLAKDRESVDVDYTINSSMVFQNLAVDHLIKGGSINILYHCVHPSIPSELHLPSWVPDWTTSGHVEPFLIRGLKANATLYEKPRLRLSQNGKILHITGKILDKIAIIEELRPIPCVSDNRKADAEKGFQTPEEKTDARTAAFKEKTRKWVQNLLDIVYPNKVIAIELLEDLWLELWRTCMCNRTRDNIVPDPSCRFGFDIYMEAVLSGKTATTVLREWKESQAAKDQEEGTQNSLDESIYDATLERFQGANSKWCYNRRFFKSEAGRFGWTVDGAGAGDEICVLYGGAYPFVLRPDGDGCHTIVGDCYTNGLMEGEAMDEFFPVCELSLK</sequence>
<protein>
    <recommendedName>
        <fullName evidence="1">Heterokaryon incompatibility domain-containing protein</fullName>
    </recommendedName>
</protein>
<dbReference type="AlphaFoldDB" id="A0A2J6PIH3"/>
<keyword evidence="3" id="KW-1185">Reference proteome</keyword>
<evidence type="ECO:0000313" key="3">
    <source>
        <dbReference type="Proteomes" id="UP000235672"/>
    </source>
</evidence>